<proteinExistence type="predicted"/>
<gene>
    <name evidence="1" type="ORF">L9F63_000923</name>
</gene>
<dbReference type="AlphaFoldDB" id="A0AAD8AKU5"/>
<reference evidence="1" key="2">
    <citation type="submission" date="2023-05" db="EMBL/GenBank/DDBJ databases">
        <authorList>
            <person name="Fouks B."/>
        </authorList>
    </citation>
    <scope>NUCLEOTIDE SEQUENCE</scope>
    <source>
        <strain evidence="1">Stay&amp;Tobe</strain>
        <tissue evidence="1">Testes</tissue>
    </source>
</reference>
<feature type="non-terminal residue" evidence="1">
    <location>
        <position position="497"/>
    </location>
</feature>
<comment type="caution">
    <text evidence="1">The sequence shown here is derived from an EMBL/GenBank/DDBJ whole genome shotgun (WGS) entry which is preliminary data.</text>
</comment>
<reference evidence="1" key="1">
    <citation type="journal article" date="2023" name="IScience">
        <title>Live-bearing cockroach genome reveals convergent evolutionary mechanisms linked to viviparity in insects and beyond.</title>
        <authorList>
            <person name="Fouks B."/>
            <person name="Harrison M.C."/>
            <person name="Mikhailova A.A."/>
            <person name="Marchal E."/>
            <person name="English S."/>
            <person name="Carruthers M."/>
            <person name="Jennings E.C."/>
            <person name="Chiamaka E.L."/>
            <person name="Frigard R.A."/>
            <person name="Pippel M."/>
            <person name="Attardo G.M."/>
            <person name="Benoit J.B."/>
            <person name="Bornberg-Bauer E."/>
            <person name="Tobe S.S."/>
        </authorList>
    </citation>
    <scope>NUCLEOTIDE SEQUENCE</scope>
    <source>
        <strain evidence="1">Stay&amp;Tobe</strain>
    </source>
</reference>
<name>A0AAD8AKU5_DIPPU</name>
<organism evidence="1 2">
    <name type="scientific">Diploptera punctata</name>
    <name type="common">Pacific beetle cockroach</name>
    <dbReference type="NCBI Taxonomy" id="6984"/>
    <lineage>
        <taxon>Eukaryota</taxon>
        <taxon>Metazoa</taxon>
        <taxon>Ecdysozoa</taxon>
        <taxon>Arthropoda</taxon>
        <taxon>Hexapoda</taxon>
        <taxon>Insecta</taxon>
        <taxon>Pterygota</taxon>
        <taxon>Neoptera</taxon>
        <taxon>Polyneoptera</taxon>
        <taxon>Dictyoptera</taxon>
        <taxon>Blattodea</taxon>
        <taxon>Blaberoidea</taxon>
        <taxon>Blaberidae</taxon>
        <taxon>Diplopterinae</taxon>
        <taxon>Diploptera</taxon>
    </lineage>
</organism>
<sequence>ERVICFITANDLMVHHVKCACSVKVSESLTRYTGTLLTVHTSDKLTRYAGTLLHVHTSEKLTRYTGTLLHVHTSDKLTRYAGTLLHVHTSDKLTRYTGTLLHVHTSDKLTRYTGTLLHVHTSDKLTRYTADKVHTSDKLTRFRSSATLALKLFPFARANSLLMNYLSDASSTTGHVGREALRLKFNRISLQLPQHSKKEGRLSCSHAPYWTFSTHGNNTFFKFTCGILPQNHLPSGRAFHTATPRSDRSLYAKPLCVPSVQSSTCVDVINLVVQARLVGRAFHTATPRSDRSLYASSTCVDKPLCVPSVQSSTCVDVINLVVQARLVGRAFHTATPRSDRSLYAFRASLYAVSISCIHSLQALPSVQSSTCVDFRAFSLLLALGLTLGPLSQIQHVINGRKLAYFSERTFVYNPERCITQLIGCRQTPFPAICFVASRPTLGGADAFAALRPVHISVLKEAADRDLAVVCTESRIPWPAFDSRANGGAVASATSPAL</sequence>
<evidence type="ECO:0000313" key="2">
    <source>
        <dbReference type="Proteomes" id="UP001233999"/>
    </source>
</evidence>
<evidence type="ECO:0000313" key="1">
    <source>
        <dbReference type="EMBL" id="KAJ9600921.1"/>
    </source>
</evidence>
<keyword evidence="2" id="KW-1185">Reference proteome</keyword>
<accession>A0AAD8AKU5</accession>
<dbReference type="EMBL" id="JASPKZ010000041">
    <property type="protein sequence ID" value="KAJ9600921.1"/>
    <property type="molecule type" value="Genomic_DNA"/>
</dbReference>
<feature type="non-terminal residue" evidence="1">
    <location>
        <position position="1"/>
    </location>
</feature>
<protein>
    <submittedName>
        <fullName evidence="1">Uncharacterized protein</fullName>
    </submittedName>
</protein>
<dbReference type="Proteomes" id="UP001233999">
    <property type="component" value="Unassembled WGS sequence"/>
</dbReference>